<dbReference type="PANTHER" id="PTHR23301">
    <property type="entry name" value="CHITIN BINDING PERITROPHIN-A"/>
    <property type="match status" value="1"/>
</dbReference>
<dbReference type="Proteomes" id="UP000507470">
    <property type="component" value="Unassembled WGS sequence"/>
</dbReference>
<evidence type="ECO:0000256" key="3">
    <source>
        <dbReference type="ARBA" id="ARBA00022737"/>
    </source>
</evidence>
<dbReference type="InterPro" id="IPR002035">
    <property type="entry name" value="VWF_A"/>
</dbReference>
<dbReference type="InterPro" id="IPR002557">
    <property type="entry name" value="Chitin-bd_dom"/>
</dbReference>
<name>A0A6J8EG95_MYTCO</name>
<evidence type="ECO:0000313" key="8">
    <source>
        <dbReference type="EMBL" id="CAC5419287.1"/>
    </source>
</evidence>
<feature type="domain" description="Chitin-binding type-2" evidence="7">
    <location>
        <begin position="345"/>
        <end position="400"/>
    </location>
</feature>
<gene>
    <name evidence="8" type="ORF">MCOR_51651</name>
</gene>
<evidence type="ECO:0000259" key="6">
    <source>
        <dbReference type="PROSITE" id="PS50234"/>
    </source>
</evidence>
<keyword evidence="1" id="KW-0147">Chitin-binding</keyword>
<protein>
    <recommendedName>
        <fullName evidence="10">Chitin-binding type-2 domain-containing protein</fullName>
    </recommendedName>
</protein>
<dbReference type="InterPro" id="IPR036465">
    <property type="entry name" value="vWFA_dom_sf"/>
</dbReference>
<keyword evidence="3" id="KW-0677">Repeat</keyword>
<dbReference type="EMBL" id="CACVKT020009019">
    <property type="protein sequence ID" value="CAC5419287.1"/>
    <property type="molecule type" value="Genomic_DNA"/>
</dbReference>
<keyword evidence="4" id="KW-1015">Disulfide bond</keyword>
<dbReference type="SMART" id="SM00494">
    <property type="entry name" value="ChtBD2"/>
    <property type="match status" value="2"/>
</dbReference>
<evidence type="ECO:0000256" key="5">
    <source>
        <dbReference type="ARBA" id="ARBA00023180"/>
    </source>
</evidence>
<dbReference type="InterPro" id="IPR036508">
    <property type="entry name" value="Chitin-bd_dom_sf"/>
</dbReference>
<evidence type="ECO:0000256" key="1">
    <source>
        <dbReference type="ARBA" id="ARBA00022669"/>
    </source>
</evidence>
<keyword evidence="9" id="KW-1185">Reference proteome</keyword>
<dbReference type="Gene3D" id="3.40.50.410">
    <property type="entry name" value="von Willebrand factor, type A domain"/>
    <property type="match status" value="1"/>
</dbReference>
<evidence type="ECO:0000256" key="2">
    <source>
        <dbReference type="ARBA" id="ARBA00022729"/>
    </source>
</evidence>
<dbReference type="Pfam" id="PF00092">
    <property type="entry name" value="VWA"/>
    <property type="match status" value="1"/>
</dbReference>
<dbReference type="InterPro" id="IPR051940">
    <property type="entry name" value="Chitin_bind-dev_reg"/>
</dbReference>
<organism evidence="8 9">
    <name type="scientific">Mytilus coruscus</name>
    <name type="common">Sea mussel</name>
    <dbReference type="NCBI Taxonomy" id="42192"/>
    <lineage>
        <taxon>Eukaryota</taxon>
        <taxon>Metazoa</taxon>
        <taxon>Spiralia</taxon>
        <taxon>Lophotrochozoa</taxon>
        <taxon>Mollusca</taxon>
        <taxon>Bivalvia</taxon>
        <taxon>Autobranchia</taxon>
        <taxon>Pteriomorphia</taxon>
        <taxon>Mytilida</taxon>
        <taxon>Mytiloidea</taxon>
        <taxon>Mytilidae</taxon>
        <taxon>Mytilinae</taxon>
        <taxon>Mytilus</taxon>
    </lineage>
</organism>
<dbReference type="Pfam" id="PF01607">
    <property type="entry name" value="CBM_14"/>
    <property type="match status" value="2"/>
</dbReference>
<dbReference type="AlphaFoldDB" id="A0A6J8EG95"/>
<feature type="domain" description="Chitin-binding type-2" evidence="7">
    <location>
        <begin position="289"/>
        <end position="344"/>
    </location>
</feature>
<dbReference type="SUPFAM" id="SSF53300">
    <property type="entry name" value="vWA-like"/>
    <property type="match status" value="1"/>
</dbReference>
<dbReference type="PROSITE" id="PS50940">
    <property type="entry name" value="CHIT_BIND_II"/>
    <property type="match status" value="2"/>
</dbReference>
<keyword evidence="2" id="KW-0732">Signal</keyword>
<evidence type="ECO:0008006" key="10">
    <source>
        <dbReference type="Google" id="ProtNLM"/>
    </source>
</evidence>
<keyword evidence="5" id="KW-0325">Glycoprotein</keyword>
<sequence length="401" mass="45655">MFSFVYSCHYLYRLISKRSCIHLLTHNIIVFQRSNILIVSENRVKMLFTLFAIVSSLVIFNKVHADCGGKADIIFAIPGNNEIPGEEFFPFERFLTMLVDYFKIDRDNVNIGLILYGREPVAISWPQPMKDQTQTNTRISLLAERELYNGKLKGRADVKGALNLMRQMFRNPSGYHPLQLSRPETKKIGVMFTYGSVQTNISQDVITAANQFKEAGIEMYSVGNMPNGEWYSEIASHKCKILSVESYSEGLKGLLPYIGSSICTAIEDVVNVTDDNCFPKFWKPSPNPPVTCPSLNAIFQDPYNCAYLFKCDMNIPVRERCPTGMLFDNSIKACNHKDAVPCYSMITCPNHTGLFPHPEACNKFLNCFDNIPYVQKCPSNLYFNNETKICDEEYKVNCTFH</sequence>
<dbReference type="GO" id="GO:0008061">
    <property type="term" value="F:chitin binding"/>
    <property type="evidence" value="ECO:0007669"/>
    <property type="project" value="UniProtKB-KW"/>
</dbReference>
<proteinExistence type="predicted"/>
<reference evidence="8 9" key="1">
    <citation type="submission" date="2020-06" db="EMBL/GenBank/DDBJ databases">
        <authorList>
            <person name="Li R."/>
            <person name="Bekaert M."/>
        </authorList>
    </citation>
    <scope>NUCLEOTIDE SEQUENCE [LARGE SCALE GENOMIC DNA]</scope>
    <source>
        <strain evidence="9">wild</strain>
    </source>
</reference>
<dbReference type="Gene3D" id="2.170.140.10">
    <property type="entry name" value="Chitin binding domain"/>
    <property type="match status" value="2"/>
</dbReference>
<dbReference type="PANTHER" id="PTHR23301:SF0">
    <property type="entry name" value="CHITIN-BINDING TYPE-2 DOMAIN-CONTAINING PROTEIN-RELATED"/>
    <property type="match status" value="1"/>
</dbReference>
<accession>A0A6J8EG95</accession>
<dbReference type="GO" id="GO:0005576">
    <property type="term" value="C:extracellular region"/>
    <property type="evidence" value="ECO:0007669"/>
    <property type="project" value="InterPro"/>
</dbReference>
<evidence type="ECO:0000313" key="9">
    <source>
        <dbReference type="Proteomes" id="UP000507470"/>
    </source>
</evidence>
<feature type="domain" description="VWFA" evidence="6">
    <location>
        <begin position="72"/>
        <end position="258"/>
    </location>
</feature>
<dbReference type="PROSITE" id="PS50234">
    <property type="entry name" value="VWFA"/>
    <property type="match status" value="1"/>
</dbReference>
<dbReference type="OrthoDB" id="6139734at2759"/>
<dbReference type="SUPFAM" id="SSF57625">
    <property type="entry name" value="Invertebrate chitin-binding proteins"/>
    <property type="match status" value="2"/>
</dbReference>
<evidence type="ECO:0000259" key="7">
    <source>
        <dbReference type="PROSITE" id="PS50940"/>
    </source>
</evidence>
<evidence type="ECO:0000256" key="4">
    <source>
        <dbReference type="ARBA" id="ARBA00023157"/>
    </source>
</evidence>